<sequence length="365" mass="39532">MDSSPPLLMQDGRDVLAHLFSAGEPPRQIVCQASAAGASWPVLVATAMDPFSATDMVVIADDAGRHRLGKRDHAQGITWATAEPVALAHALRRAASTRRQIPTDNPNDLAIGLKRGEITVRYQPAVRIADRKPVLLEGLARWQRRDDTPLSPDSFIPLAERSGLGRALSIAVAHRAFTEMARPAARIGAAVSLNLPLNVLVERDVLGWLRELQVQTRFPFSSLILEMTETAPVLDRSALRRALERLREAGLAVLIDDMGLEEDRAELLSLPFAGIKLDRHLISAMPSKRRARAEVQRLVRMAHAAGMTVTAEGVSDSCLWRAVAAAGVDHAQGYAIGRPLPAAALGAWNYAWRSQPVRPGQGAAS</sequence>
<protein>
    <submittedName>
        <fullName evidence="2">EAL domain-containing protein</fullName>
    </submittedName>
</protein>
<dbReference type="EMBL" id="JACTVA010000003">
    <property type="protein sequence ID" value="MBC9205843.1"/>
    <property type="molecule type" value="Genomic_DNA"/>
</dbReference>
<evidence type="ECO:0000313" key="3">
    <source>
        <dbReference type="Proteomes" id="UP000626026"/>
    </source>
</evidence>
<dbReference type="CDD" id="cd01948">
    <property type="entry name" value="EAL"/>
    <property type="match status" value="1"/>
</dbReference>
<accession>A0ABR7RHP5</accession>
<dbReference type="RefSeq" id="WP_187783006.1">
    <property type="nucleotide sequence ID" value="NZ_JACTVA010000003.1"/>
</dbReference>
<dbReference type="InterPro" id="IPR050706">
    <property type="entry name" value="Cyclic-di-GMP_PDE-like"/>
</dbReference>
<dbReference type="PANTHER" id="PTHR33121">
    <property type="entry name" value="CYCLIC DI-GMP PHOSPHODIESTERASE PDEF"/>
    <property type="match status" value="1"/>
</dbReference>
<dbReference type="PROSITE" id="PS50883">
    <property type="entry name" value="EAL"/>
    <property type="match status" value="1"/>
</dbReference>
<dbReference type="Pfam" id="PF00563">
    <property type="entry name" value="EAL"/>
    <property type="match status" value="1"/>
</dbReference>
<gene>
    <name evidence="2" type="ORF">IBL26_03270</name>
</gene>
<evidence type="ECO:0000313" key="2">
    <source>
        <dbReference type="EMBL" id="MBC9205843.1"/>
    </source>
</evidence>
<keyword evidence="3" id="KW-1185">Reference proteome</keyword>
<evidence type="ECO:0000259" key="1">
    <source>
        <dbReference type="PROSITE" id="PS50883"/>
    </source>
</evidence>
<dbReference type="Proteomes" id="UP000626026">
    <property type="component" value="Unassembled WGS sequence"/>
</dbReference>
<dbReference type="SUPFAM" id="SSF141868">
    <property type="entry name" value="EAL domain-like"/>
    <property type="match status" value="1"/>
</dbReference>
<comment type="caution">
    <text evidence="2">The sequence shown here is derived from an EMBL/GenBank/DDBJ whole genome shotgun (WGS) entry which is preliminary data.</text>
</comment>
<feature type="domain" description="EAL" evidence="1">
    <location>
        <begin position="102"/>
        <end position="353"/>
    </location>
</feature>
<name>A0ABR7RHP5_9PROT</name>
<dbReference type="InterPro" id="IPR035919">
    <property type="entry name" value="EAL_sf"/>
</dbReference>
<dbReference type="PANTHER" id="PTHR33121:SF79">
    <property type="entry name" value="CYCLIC DI-GMP PHOSPHODIESTERASE PDED-RELATED"/>
    <property type="match status" value="1"/>
</dbReference>
<dbReference type="InterPro" id="IPR001633">
    <property type="entry name" value="EAL_dom"/>
</dbReference>
<dbReference type="SMART" id="SM00052">
    <property type="entry name" value="EAL"/>
    <property type="match status" value="1"/>
</dbReference>
<reference evidence="2 3" key="1">
    <citation type="journal article" date="2013" name="Int. J. Syst. Evol. Microbiol.">
        <title>Roseomonas aerophila sp. nov., isolated from air.</title>
        <authorList>
            <person name="Kim S.J."/>
            <person name="Weon H.Y."/>
            <person name="Ahn J.H."/>
            <person name="Hong S.B."/>
            <person name="Seok S.J."/>
            <person name="Whang K.S."/>
            <person name="Kwon S.W."/>
        </authorList>
    </citation>
    <scope>NUCLEOTIDE SEQUENCE [LARGE SCALE GENOMIC DNA]</scope>
    <source>
        <strain evidence="2 3">NBRC 108923</strain>
    </source>
</reference>
<proteinExistence type="predicted"/>
<organism evidence="2 3">
    <name type="scientific">Teichococcus aerophilus</name>
    <dbReference type="NCBI Taxonomy" id="1224513"/>
    <lineage>
        <taxon>Bacteria</taxon>
        <taxon>Pseudomonadati</taxon>
        <taxon>Pseudomonadota</taxon>
        <taxon>Alphaproteobacteria</taxon>
        <taxon>Acetobacterales</taxon>
        <taxon>Roseomonadaceae</taxon>
        <taxon>Roseomonas</taxon>
    </lineage>
</organism>
<dbReference type="Gene3D" id="3.20.20.450">
    <property type="entry name" value="EAL domain"/>
    <property type="match status" value="1"/>
</dbReference>